<accession>A0A085ZA94</accession>
<keyword evidence="2" id="KW-1185">Reference proteome</keyword>
<proteinExistence type="predicted"/>
<dbReference type="Proteomes" id="UP000028713">
    <property type="component" value="Unassembled WGS sequence"/>
</dbReference>
<evidence type="ECO:0000313" key="2">
    <source>
        <dbReference type="Proteomes" id="UP000028713"/>
    </source>
</evidence>
<dbReference type="STRING" id="236814.IX39_12345"/>
<gene>
    <name evidence="1" type="ORF">IX39_12345</name>
</gene>
<evidence type="ECO:0000313" key="1">
    <source>
        <dbReference type="EMBL" id="KFF01358.1"/>
    </source>
</evidence>
<name>A0A085ZA94_9FLAO</name>
<dbReference type="AlphaFoldDB" id="A0A085ZA94"/>
<organism evidence="1 2">
    <name type="scientific">Chryseobacterium formosense</name>
    <dbReference type="NCBI Taxonomy" id="236814"/>
    <lineage>
        <taxon>Bacteria</taxon>
        <taxon>Pseudomonadati</taxon>
        <taxon>Bacteroidota</taxon>
        <taxon>Flavobacteriia</taxon>
        <taxon>Flavobacteriales</taxon>
        <taxon>Weeksellaceae</taxon>
        <taxon>Chryseobacterium group</taxon>
        <taxon>Chryseobacterium</taxon>
    </lineage>
</organism>
<reference evidence="1 2" key="1">
    <citation type="submission" date="2014-07" db="EMBL/GenBank/DDBJ databases">
        <title>Genome of Chryseobacterium formosense LMG 24722.</title>
        <authorList>
            <person name="Pipes S.E."/>
            <person name="Stropko S.J."/>
            <person name="Newman J.D."/>
        </authorList>
    </citation>
    <scope>NUCLEOTIDE SEQUENCE [LARGE SCALE GENOMIC DNA]</scope>
    <source>
        <strain evidence="1 2">LMG 24722</strain>
    </source>
</reference>
<dbReference type="eggNOG" id="ENOG5032PY5">
    <property type="taxonomic scope" value="Bacteria"/>
</dbReference>
<sequence>MQHALKLNYHWQLINKEKNMNNTMYKYLYIDDTRERLEEGMINALQDNSNIEITFRGPSDWETIIEYLKTELPKHNGIILDLRLNDIAYAKGKYAQYKGSTVAQELRSLTKEGLLNDFPMILFSGTDKLDHYLDPTSKDLFDKIVDKTKIEQPGYFNYEDFKIKLKWLADGYSFLNDLKNRSVEHIFKMDDLTFFDPRFIDHFNSLLTKPIHIVAHFIIKEVIGKPCFLIDENYLSARMGIDKQSEDWSAFLEKISGCKYTGAFSNYFDRWWMPAINKFWQTEISTEQSLRTLGSPKRIELLIEKTGLQNLNPLSKTKNAKSESFWVSCKATGISIDTVDGFILAGQENRHPWQEPEYISSDEALRPTKDYSVSITERPRLEKLKNLLEKNEQRIRK</sequence>
<protein>
    <submittedName>
        <fullName evidence="1">Uncharacterized protein</fullName>
    </submittedName>
</protein>
<dbReference type="EMBL" id="JPRP01000001">
    <property type="protein sequence ID" value="KFF01358.1"/>
    <property type="molecule type" value="Genomic_DNA"/>
</dbReference>
<comment type="caution">
    <text evidence="1">The sequence shown here is derived from an EMBL/GenBank/DDBJ whole genome shotgun (WGS) entry which is preliminary data.</text>
</comment>